<dbReference type="PANTHER" id="PTHR13696:SF52">
    <property type="entry name" value="PARA FAMILY PROTEIN CT_582"/>
    <property type="match status" value="1"/>
</dbReference>
<keyword evidence="3" id="KW-1185">Reference proteome</keyword>
<dbReference type="NCBIfam" id="NF010443">
    <property type="entry name" value="PRK13869.1"/>
    <property type="match status" value="1"/>
</dbReference>
<dbReference type="Pfam" id="PF13614">
    <property type="entry name" value="AAA_31"/>
    <property type="match status" value="1"/>
</dbReference>
<evidence type="ECO:0000313" key="3">
    <source>
        <dbReference type="Proteomes" id="UP001549076"/>
    </source>
</evidence>
<evidence type="ECO:0000259" key="1">
    <source>
        <dbReference type="Pfam" id="PF13614"/>
    </source>
</evidence>
<dbReference type="PANTHER" id="PTHR13696">
    <property type="entry name" value="P-LOOP CONTAINING NUCLEOSIDE TRIPHOSPHATE HYDROLASE"/>
    <property type="match status" value="1"/>
</dbReference>
<evidence type="ECO:0000313" key="2">
    <source>
        <dbReference type="EMBL" id="MET3792883.1"/>
    </source>
</evidence>
<feature type="domain" description="AAA" evidence="1">
    <location>
        <begin position="118"/>
        <end position="300"/>
    </location>
</feature>
<dbReference type="InterPro" id="IPR050678">
    <property type="entry name" value="DNA_Partitioning_ATPase"/>
</dbReference>
<dbReference type="Proteomes" id="UP001549076">
    <property type="component" value="Unassembled WGS sequence"/>
</dbReference>
<comment type="caution">
    <text evidence="2">The sequence shown here is derived from an EMBL/GenBank/DDBJ whole genome shotgun (WGS) entry which is preliminary data.</text>
</comment>
<dbReference type="EMBL" id="JBEPML010000010">
    <property type="protein sequence ID" value="MET3792883.1"/>
    <property type="molecule type" value="Genomic_DNA"/>
</dbReference>
<organism evidence="2 3">
    <name type="scientific">Aquamicrobium terrae</name>
    <dbReference type="NCBI Taxonomy" id="1324945"/>
    <lineage>
        <taxon>Bacteria</taxon>
        <taxon>Pseudomonadati</taxon>
        <taxon>Pseudomonadota</taxon>
        <taxon>Alphaproteobacteria</taxon>
        <taxon>Hyphomicrobiales</taxon>
        <taxon>Phyllobacteriaceae</taxon>
        <taxon>Aquamicrobium</taxon>
    </lineage>
</organism>
<dbReference type="InterPro" id="IPR025669">
    <property type="entry name" value="AAA_dom"/>
</dbReference>
<dbReference type="RefSeq" id="WP_354196296.1">
    <property type="nucleotide sequence ID" value="NZ_JBEPML010000010.1"/>
</dbReference>
<name>A0ABV2N1F3_9HYPH</name>
<protein>
    <submittedName>
        <fullName evidence="2">Chromosome partitioning protein</fullName>
    </submittedName>
</protein>
<proteinExistence type="predicted"/>
<sequence>MNLKADIPDEIEEVDLLVTQQANDLSAMLHEHRLAMFPPNAQKTLRPFQLSEVAYYLGVTSGYLKNLSLEGKGPQPMVTPSGRRSYTAEQMVAMRHFLDKHSRTARYVPHRKEGEHLQIVAVVNFKGGSAKTTTAAHLAQHLALTGHRVLAIDLDPQASLSALHGFQPEIDHNESLYEALRYDDQRKPLSALVKKTNFPGLDVIPANLELQEYEYDTPLALSRDDGSMGRIFFGRLDEALADVADDYDVVVIDCPPQLGYLTLTALSSSTGVLITVHPQMLDVMSMCQFLIMMGEVMGTLKRAGANMRLDWLRYLVTRYEPTDGPQSQMVAFMRAIFKQHVLVSEMLKSTAVSDAGITKQTLYEVERAQFTRATYDRAMESLHRVNGEVTELIHKAWGRR</sequence>
<accession>A0ABV2N1F3</accession>
<dbReference type="InterPro" id="IPR017818">
    <property type="entry name" value="Plasmid_partition_RepA"/>
</dbReference>
<dbReference type="NCBIfam" id="TIGR03453">
    <property type="entry name" value="partition_RepA"/>
    <property type="match status" value="1"/>
</dbReference>
<dbReference type="SUPFAM" id="SSF52540">
    <property type="entry name" value="P-loop containing nucleoside triphosphate hydrolases"/>
    <property type="match status" value="1"/>
</dbReference>
<reference evidence="2 3" key="1">
    <citation type="submission" date="2024-06" db="EMBL/GenBank/DDBJ databases">
        <title>Genomic Encyclopedia of Type Strains, Phase IV (KMG-IV): sequencing the most valuable type-strain genomes for metagenomic binning, comparative biology and taxonomic classification.</title>
        <authorList>
            <person name="Goeker M."/>
        </authorList>
    </citation>
    <scope>NUCLEOTIDE SEQUENCE [LARGE SCALE GENOMIC DNA]</scope>
    <source>
        <strain evidence="2 3">DSM 27865</strain>
    </source>
</reference>
<dbReference type="Gene3D" id="3.40.50.300">
    <property type="entry name" value="P-loop containing nucleotide triphosphate hydrolases"/>
    <property type="match status" value="1"/>
</dbReference>
<dbReference type="InterPro" id="IPR027417">
    <property type="entry name" value="P-loop_NTPase"/>
</dbReference>
<dbReference type="CDD" id="cd02042">
    <property type="entry name" value="ParAB_family"/>
    <property type="match status" value="1"/>
</dbReference>
<gene>
    <name evidence="2" type="ORF">ABID37_003106</name>
</gene>